<keyword evidence="4" id="KW-0274">FAD</keyword>
<comment type="caution">
    <text evidence="8">The sequence shown here is derived from an EMBL/GenBank/DDBJ whole genome shotgun (WGS) entry which is preliminary data.</text>
</comment>
<dbReference type="InterPro" id="IPR006093">
    <property type="entry name" value="Oxy_OxRdtase_FAD_BS"/>
</dbReference>
<feature type="region of interest" description="Disordered" evidence="6">
    <location>
        <begin position="16"/>
        <end position="36"/>
    </location>
</feature>
<dbReference type="InterPro" id="IPR016166">
    <property type="entry name" value="FAD-bd_PCMH"/>
</dbReference>
<accession>A0A7Z0ETF5</accession>
<keyword evidence="9" id="KW-1185">Reference proteome</keyword>
<organism evidence="8 9">
    <name type="scientific">Nocardiopsis aegyptia</name>
    <dbReference type="NCBI Taxonomy" id="220378"/>
    <lineage>
        <taxon>Bacteria</taxon>
        <taxon>Bacillati</taxon>
        <taxon>Actinomycetota</taxon>
        <taxon>Actinomycetes</taxon>
        <taxon>Streptosporangiales</taxon>
        <taxon>Nocardiopsidaceae</taxon>
        <taxon>Nocardiopsis</taxon>
    </lineage>
</organism>
<evidence type="ECO:0000256" key="4">
    <source>
        <dbReference type="ARBA" id="ARBA00022827"/>
    </source>
</evidence>
<dbReference type="GO" id="GO:0071949">
    <property type="term" value="F:FAD binding"/>
    <property type="evidence" value="ECO:0007669"/>
    <property type="project" value="InterPro"/>
</dbReference>
<evidence type="ECO:0000256" key="3">
    <source>
        <dbReference type="ARBA" id="ARBA00022630"/>
    </source>
</evidence>
<feature type="domain" description="FAD-binding PCMH-type" evidence="7">
    <location>
        <begin position="41"/>
        <end position="209"/>
    </location>
</feature>
<dbReference type="Gene3D" id="3.40.462.20">
    <property type="match status" value="1"/>
</dbReference>
<comment type="cofactor">
    <cofactor evidence="1">
        <name>FAD</name>
        <dbReference type="ChEBI" id="CHEBI:57692"/>
    </cofactor>
</comment>
<dbReference type="Pfam" id="PF01565">
    <property type="entry name" value="FAD_binding_4"/>
    <property type="match status" value="1"/>
</dbReference>
<evidence type="ECO:0000256" key="2">
    <source>
        <dbReference type="ARBA" id="ARBA00005466"/>
    </source>
</evidence>
<dbReference type="AlphaFoldDB" id="A0A7Z0ETF5"/>
<dbReference type="RefSeq" id="WP_179828226.1">
    <property type="nucleotide sequence ID" value="NZ_JACCFS010000001.1"/>
</dbReference>
<dbReference type="PROSITE" id="PS51387">
    <property type="entry name" value="FAD_PCMH"/>
    <property type="match status" value="1"/>
</dbReference>
<protein>
    <recommendedName>
        <fullName evidence="7">FAD-binding PCMH-type domain-containing protein</fullName>
    </recommendedName>
</protein>
<dbReference type="InterPro" id="IPR050416">
    <property type="entry name" value="FAD-linked_Oxidoreductase"/>
</dbReference>
<dbReference type="InterPro" id="IPR036318">
    <property type="entry name" value="FAD-bd_PCMH-like_sf"/>
</dbReference>
<evidence type="ECO:0000313" key="8">
    <source>
        <dbReference type="EMBL" id="NYJ37476.1"/>
    </source>
</evidence>
<proteinExistence type="inferred from homology"/>
<dbReference type="PANTHER" id="PTHR42973">
    <property type="entry name" value="BINDING OXIDOREDUCTASE, PUTATIVE (AFU_ORTHOLOGUE AFUA_1G17690)-RELATED"/>
    <property type="match status" value="1"/>
</dbReference>
<evidence type="ECO:0000256" key="6">
    <source>
        <dbReference type="SAM" id="MobiDB-lite"/>
    </source>
</evidence>
<dbReference type="InterPro" id="IPR006094">
    <property type="entry name" value="Oxid_FAD_bind_N"/>
</dbReference>
<evidence type="ECO:0000313" key="9">
    <source>
        <dbReference type="Proteomes" id="UP000572051"/>
    </source>
</evidence>
<dbReference type="Gene3D" id="3.30.43.10">
    <property type="entry name" value="Uridine Diphospho-n-acetylenolpyruvylglucosamine Reductase, domain 2"/>
    <property type="match status" value="1"/>
</dbReference>
<dbReference type="Gene3D" id="3.30.465.10">
    <property type="match status" value="1"/>
</dbReference>
<dbReference type="InterPro" id="IPR016167">
    <property type="entry name" value="FAD-bd_PCMH_sub1"/>
</dbReference>
<evidence type="ECO:0000256" key="1">
    <source>
        <dbReference type="ARBA" id="ARBA00001974"/>
    </source>
</evidence>
<sequence>MTITSTPSALVRALSDRVSGPVATPSSDRYESERSGLQRLGRHRPSLVVGATSAEDVRAAVAAAADHDLPIAVQASGHGTGVPLEGGVLITTGRLAGVRVDPDRRTAWVEAGAPWGDVVRATAAHGLAPLSGSAPGVGAVPYTLGGGVGLAARRYGFAADRVRRLEVVTVDGRVRRVDAEHDADLFWALRGGGGSFGVVTGMEIDLVPLRRIYGGSLFFDAGPDILDTWYAWTRNAPEDLTSGMTVLTLPDVPGVPEPLRGRHTTQVAAVWTGPLDRGPDAVAPLRGAAPVLRDTMRELPYAESGTVYAEPDHPHGYRSRAMLLSDLDPDAAAELLRRTGPSLPFMTVVGLRHLGGALTRGPESPNAVGHRGAAYLLNVLTVAGDADTADMAALRSGAASLFGGHTLGRSLNFSFGPLAPEEVREAFAPADFGRLTRVKADTDPGDLVRANHPVPPLV</sequence>
<comment type="similarity">
    <text evidence="2">Belongs to the oxygen-dependent FAD-linked oxidoreductase family.</text>
</comment>
<dbReference type="Proteomes" id="UP000572051">
    <property type="component" value="Unassembled WGS sequence"/>
</dbReference>
<gene>
    <name evidence="8" type="ORF">HNR10_005357</name>
</gene>
<dbReference type="SUPFAM" id="SSF56176">
    <property type="entry name" value="FAD-binding/transporter-associated domain-like"/>
    <property type="match status" value="1"/>
</dbReference>
<reference evidence="8 9" key="1">
    <citation type="submission" date="2020-07" db="EMBL/GenBank/DDBJ databases">
        <title>Sequencing the genomes of 1000 actinobacteria strains.</title>
        <authorList>
            <person name="Klenk H.-P."/>
        </authorList>
    </citation>
    <scope>NUCLEOTIDE SEQUENCE [LARGE SCALE GENOMIC DNA]</scope>
    <source>
        <strain evidence="8 9">DSM 44442</strain>
    </source>
</reference>
<dbReference type="InterPro" id="IPR016169">
    <property type="entry name" value="FAD-bd_PCMH_sub2"/>
</dbReference>
<name>A0A7Z0ETF5_9ACTN</name>
<keyword evidence="5" id="KW-0560">Oxidoreductase</keyword>
<evidence type="ECO:0000256" key="5">
    <source>
        <dbReference type="ARBA" id="ARBA00023002"/>
    </source>
</evidence>
<dbReference type="EMBL" id="JACCFS010000001">
    <property type="protein sequence ID" value="NYJ37476.1"/>
    <property type="molecule type" value="Genomic_DNA"/>
</dbReference>
<dbReference type="PROSITE" id="PS00862">
    <property type="entry name" value="OX2_COVAL_FAD"/>
    <property type="match status" value="1"/>
</dbReference>
<evidence type="ECO:0000259" key="7">
    <source>
        <dbReference type="PROSITE" id="PS51387"/>
    </source>
</evidence>
<keyword evidence="3" id="KW-0285">Flavoprotein</keyword>
<dbReference type="GO" id="GO:0016491">
    <property type="term" value="F:oxidoreductase activity"/>
    <property type="evidence" value="ECO:0007669"/>
    <property type="project" value="UniProtKB-KW"/>
</dbReference>
<dbReference type="PANTHER" id="PTHR42973:SF39">
    <property type="entry name" value="FAD-BINDING PCMH-TYPE DOMAIN-CONTAINING PROTEIN"/>
    <property type="match status" value="1"/>
</dbReference>